<keyword evidence="2" id="KW-1185">Reference proteome</keyword>
<dbReference type="Proteomes" id="UP001140087">
    <property type="component" value="Unassembled WGS sequence"/>
</dbReference>
<comment type="caution">
    <text evidence="1">The sequence shown here is derived from an EMBL/GenBank/DDBJ whole genome shotgun (WGS) entry which is preliminary data.</text>
</comment>
<evidence type="ECO:0000313" key="2">
    <source>
        <dbReference type="Proteomes" id="UP001140087"/>
    </source>
</evidence>
<dbReference type="EMBL" id="JANBUN010000242">
    <property type="protein sequence ID" value="KAJ2805453.1"/>
    <property type="molecule type" value="Genomic_DNA"/>
</dbReference>
<name>A0ACC1LBR5_9FUNG</name>
<gene>
    <name evidence="1" type="ORF">H4R21_001249</name>
</gene>
<protein>
    <submittedName>
        <fullName evidence="1">Uncharacterized protein</fullName>
    </submittedName>
</protein>
<sequence>MAADKKWRWSGSFSRMRATPAAVMAGACVAQLIDNTIYTISFACLPHLFEDMRLASKSKIGLVMAMFGIGSIVTSTLAGIISDRWRSRKLPLVIGSVGYVASGLILGLSHKLWHVLLYRLLNGMASGLVYPITTASVADVRPKKLLGLQMSLLNMFNNAGYMIGKSLVVTGGVLAVVMAFVIKEPLEIHSALVSSAAPEELDESCEIIEQKDSCSDITIAAAPGLDGRHALPEAAAQGMPLWRLVIQWQVLSASIIALSLGVLTGSLDNVLAMDSKDRFGISASKTGLLYTINGGTAILLSMPVGSAVDWIIGRYGEAARASIVSAGLFLAGGAVLTMGLSTSFGTTVGVEAWLSAALLLVNIPVMSSFGEFVNRLGLDSMAQSYGVYNSFWSLSSVFAPPIATWLYTRVGFRTLVAGMLPGLCALCAGLMLAESVWRAIRQRFR</sequence>
<proteinExistence type="predicted"/>
<reference evidence="1" key="1">
    <citation type="submission" date="2022-07" db="EMBL/GenBank/DDBJ databases">
        <title>Phylogenomic reconstructions and comparative analyses of Kickxellomycotina fungi.</title>
        <authorList>
            <person name="Reynolds N.K."/>
            <person name="Stajich J.E."/>
            <person name="Barry K."/>
            <person name="Grigoriev I.V."/>
            <person name="Crous P."/>
            <person name="Smith M.E."/>
        </authorList>
    </citation>
    <scope>NUCLEOTIDE SEQUENCE</scope>
    <source>
        <strain evidence="1">BCRC 34780</strain>
    </source>
</reference>
<accession>A0ACC1LBR5</accession>
<organism evidence="1 2">
    <name type="scientific">Coemansia helicoidea</name>
    <dbReference type="NCBI Taxonomy" id="1286919"/>
    <lineage>
        <taxon>Eukaryota</taxon>
        <taxon>Fungi</taxon>
        <taxon>Fungi incertae sedis</taxon>
        <taxon>Zoopagomycota</taxon>
        <taxon>Kickxellomycotina</taxon>
        <taxon>Kickxellomycetes</taxon>
        <taxon>Kickxellales</taxon>
        <taxon>Kickxellaceae</taxon>
        <taxon>Coemansia</taxon>
    </lineage>
</organism>
<evidence type="ECO:0000313" key="1">
    <source>
        <dbReference type="EMBL" id="KAJ2805453.1"/>
    </source>
</evidence>